<organism evidence="9">
    <name type="scientific">Albugo laibachii Nc14</name>
    <dbReference type="NCBI Taxonomy" id="890382"/>
    <lineage>
        <taxon>Eukaryota</taxon>
        <taxon>Sar</taxon>
        <taxon>Stramenopiles</taxon>
        <taxon>Oomycota</taxon>
        <taxon>Peronosporomycetes</taxon>
        <taxon>Albuginales</taxon>
        <taxon>Albuginaceae</taxon>
        <taxon>Albugo</taxon>
    </lineage>
</organism>
<dbReference type="InterPro" id="IPR044713">
    <property type="entry name" value="DNJA1/2-like"/>
</dbReference>
<dbReference type="SUPFAM" id="SSF49493">
    <property type="entry name" value="HSP40/DnaJ peptide-binding domain"/>
    <property type="match status" value="2"/>
</dbReference>
<dbReference type="Gene3D" id="1.10.287.110">
    <property type="entry name" value="DnaJ domain"/>
    <property type="match status" value="1"/>
</dbReference>
<dbReference type="GO" id="GO:0005524">
    <property type="term" value="F:ATP binding"/>
    <property type="evidence" value="ECO:0007669"/>
    <property type="project" value="InterPro"/>
</dbReference>
<dbReference type="PROSITE" id="PS50076">
    <property type="entry name" value="DNAJ_2"/>
    <property type="match status" value="1"/>
</dbReference>
<sequence>MSGNNNSASVIWNKSFRSPIKHFALLLVIFLVSQTIFCAGKEDYYETLGVSRDATQSEIKRAFRKLSLKHHPDKNPGVKDAQVKFAEVASAYDVLSDEKRKAQYDQFGEEGLRGDHDQEGHDPFDIFSQFFGGGRRRRSDEPSRGPDTVIPLRVSLKDTYVGKTLQVSFRRETLCTHCHGTGAAHEEDVHQCHACNGRGVVIKHRQVGAGFVQQIQTTCEKCSGKGKIWTSTCPICGGRKVVMTDLQFDVEIAPGAPEGTVYEFEGYGDELPGQEAGNLQFQLITNPDPVSRDGNDLWMDLKIALREALVGFEKTFEHLDGHKVTLKRDEVTPPRFVAVIKNEGMPIQDSTESGDLHIKIFVEFPDHLTEEQKEGLRAMFAKA</sequence>
<reference evidence="9" key="1">
    <citation type="journal article" date="2011" name="PLoS Biol.">
        <title>Gene gain and loss during evolution of obligate parasitism in the white rust pathogen of Arabidopsis thaliana.</title>
        <authorList>
            <person name="Kemen E."/>
            <person name="Gardiner A."/>
            <person name="Schultz-Larsen T."/>
            <person name="Kemen A.C."/>
            <person name="Balmuth A.L."/>
            <person name="Robert-Seilaniantz A."/>
            <person name="Bailey K."/>
            <person name="Holub E."/>
            <person name="Studholme D.J."/>
            <person name="Maclean D."/>
            <person name="Jones J.D."/>
        </authorList>
    </citation>
    <scope>NUCLEOTIDE SEQUENCE</scope>
</reference>
<dbReference type="InterPro" id="IPR018253">
    <property type="entry name" value="DnaJ_domain_CS"/>
</dbReference>
<dbReference type="FunFam" id="2.60.260.20:FF:000013">
    <property type="entry name" value="DnaJ subfamily B member 11"/>
    <property type="match status" value="1"/>
</dbReference>
<dbReference type="FunFam" id="2.10.230.10:FF:000002">
    <property type="entry name" value="Molecular chaperone DnaJ"/>
    <property type="match status" value="1"/>
</dbReference>
<dbReference type="CDD" id="cd06257">
    <property type="entry name" value="DnaJ"/>
    <property type="match status" value="1"/>
</dbReference>
<dbReference type="PROSITE" id="PS00636">
    <property type="entry name" value="DNAJ_1"/>
    <property type="match status" value="1"/>
</dbReference>
<evidence type="ECO:0000256" key="4">
    <source>
        <dbReference type="ARBA" id="ARBA00022833"/>
    </source>
</evidence>
<feature type="domain" description="CR-type" evidence="8">
    <location>
        <begin position="162"/>
        <end position="245"/>
    </location>
</feature>
<dbReference type="GO" id="GO:0051082">
    <property type="term" value="F:unfolded protein binding"/>
    <property type="evidence" value="ECO:0007669"/>
    <property type="project" value="InterPro"/>
</dbReference>
<dbReference type="SUPFAM" id="SSF46565">
    <property type="entry name" value="Chaperone J-domain"/>
    <property type="match status" value="1"/>
</dbReference>
<dbReference type="GO" id="GO:0008270">
    <property type="term" value="F:zinc ion binding"/>
    <property type="evidence" value="ECO:0007669"/>
    <property type="project" value="UniProtKB-KW"/>
</dbReference>
<feature type="domain" description="J" evidence="7">
    <location>
        <begin position="43"/>
        <end position="108"/>
    </location>
</feature>
<dbReference type="GO" id="GO:0030544">
    <property type="term" value="F:Hsp70 protein binding"/>
    <property type="evidence" value="ECO:0007669"/>
    <property type="project" value="InterPro"/>
</dbReference>
<dbReference type="InterPro" id="IPR036869">
    <property type="entry name" value="J_dom_sf"/>
</dbReference>
<keyword evidence="1 6" id="KW-0479">Metal-binding</keyword>
<dbReference type="InterPro" id="IPR001305">
    <property type="entry name" value="HSP_DnaJ_Cys-rich_dom"/>
</dbReference>
<dbReference type="CDD" id="cd10719">
    <property type="entry name" value="DnaJ_zf"/>
    <property type="match status" value="1"/>
</dbReference>
<dbReference type="AlphaFoldDB" id="F0W4P1"/>
<dbReference type="HOGENOM" id="CLU_017633_0_2_1"/>
<name>F0W4P1_9STRA</name>
<dbReference type="InterPro" id="IPR036410">
    <property type="entry name" value="HSP_DnaJ_Cys-rich_dom_sf"/>
</dbReference>
<evidence type="ECO:0000259" key="8">
    <source>
        <dbReference type="PROSITE" id="PS51188"/>
    </source>
</evidence>
<keyword evidence="3 6" id="KW-0863">Zinc-finger</keyword>
<evidence type="ECO:0000256" key="2">
    <source>
        <dbReference type="ARBA" id="ARBA00022737"/>
    </source>
</evidence>
<dbReference type="Pfam" id="PF00226">
    <property type="entry name" value="DnaJ"/>
    <property type="match status" value="1"/>
</dbReference>
<gene>
    <name evidence="9" type="primary">AlNc14C18G1862</name>
    <name evidence="9" type="ORF">ALNC14_022180</name>
</gene>
<protein>
    <submittedName>
        <fullName evidence="9">Uncharacterized protein AlNc14C18G1862</fullName>
    </submittedName>
</protein>
<keyword evidence="5" id="KW-0143">Chaperone</keyword>
<dbReference type="Pfam" id="PF01556">
    <property type="entry name" value="DnaJ_C"/>
    <property type="match status" value="1"/>
</dbReference>
<dbReference type="Gene3D" id="2.10.230.10">
    <property type="entry name" value="Heat shock protein DnaJ, cysteine-rich domain"/>
    <property type="match status" value="1"/>
</dbReference>
<dbReference type="InterPro" id="IPR002939">
    <property type="entry name" value="DnaJ_C"/>
</dbReference>
<dbReference type="Pfam" id="PF00684">
    <property type="entry name" value="DnaJ_CXXCXGXG"/>
    <property type="match status" value="1"/>
</dbReference>
<proteinExistence type="inferred from homology"/>
<dbReference type="GO" id="GO:0006457">
    <property type="term" value="P:protein folding"/>
    <property type="evidence" value="ECO:0007669"/>
    <property type="project" value="InterPro"/>
</dbReference>
<dbReference type="GO" id="GO:0009408">
    <property type="term" value="P:response to heat"/>
    <property type="evidence" value="ECO:0007669"/>
    <property type="project" value="InterPro"/>
</dbReference>
<keyword evidence="2" id="KW-0677">Repeat</keyword>
<dbReference type="Gene3D" id="2.60.260.20">
    <property type="entry name" value="Urease metallochaperone UreE, N-terminal domain"/>
    <property type="match status" value="2"/>
</dbReference>
<accession>F0W4P1</accession>
<dbReference type="InterPro" id="IPR008971">
    <property type="entry name" value="HSP40/DnaJ_pept-bd"/>
</dbReference>
<dbReference type="CDD" id="cd10747">
    <property type="entry name" value="DnaJ_C"/>
    <property type="match status" value="1"/>
</dbReference>
<evidence type="ECO:0000256" key="3">
    <source>
        <dbReference type="ARBA" id="ARBA00022771"/>
    </source>
</evidence>
<dbReference type="EMBL" id="FR824063">
    <property type="protein sequence ID" value="CCA16075.1"/>
    <property type="molecule type" value="Genomic_DNA"/>
</dbReference>
<dbReference type="PRINTS" id="PR00625">
    <property type="entry name" value="JDOMAIN"/>
</dbReference>
<dbReference type="HAMAP" id="MF_01152">
    <property type="entry name" value="DnaJ"/>
    <property type="match status" value="1"/>
</dbReference>
<dbReference type="InterPro" id="IPR012724">
    <property type="entry name" value="DnaJ"/>
</dbReference>
<dbReference type="InterPro" id="IPR001623">
    <property type="entry name" value="DnaJ_domain"/>
</dbReference>
<evidence type="ECO:0000256" key="6">
    <source>
        <dbReference type="PROSITE-ProRule" id="PRU00546"/>
    </source>
</evidence>
<dbReference type="PANTHER" id="PTHR43888">
    <property type="entry name" value="DNAJ-LIKE-2, ISOFORM A-RELATED"/>
    <property type="match status" value="1"/>
</dbReference>
<dbReference type="SUPFAM" id="SSF57938">
    <property type="entry name" value="DnaJ/Hsp40 cysteine-rich domain"/>
    <property type="match status" value="1"/>
</dbReference>
<evidence type="ECO:0000256" key="5">
    <source>
        <dbReference type="ARBA" id="ARBA00023186"/>
    </source>
</evidence>
<evidence type="ECO:0000256" key="1">
    <source>
        <dbReference type="ARBA" id="ARBA00022723"/>
    </source>
</evidence>
<evidence type="ECO:0000313" key="9">
    <source>
        <dbReference type="EMBL" id="CCA16075.1"/>
    </source>
</evidence>
<dbReference type="PROSITE" id="PS51188">
    <property type="entry name" value="ZF_CR"/>
    <property type="match status" value="1"/>
</dbReference>
<keyword evidence="4 6" id="KW-0862">Zinc</keyword>
<evidence type="ECO:0000259" key="7">
    <source>
        <dbReference type="PROSITE" id="PS50076"/>
    </source>
</evidence>
<reference evidence="9" key="2">
    <citation type="submission" date="2011-02" db="EMBL/GenBank/DDBJ databases">
        <authorList>
            <person name="MacLean D."/>
        </authorList>
    </citation>
    <scope>NUCLEOTIDE SEQUENCE</scope>
</reference>
<feature type="zinc finger region" description="CR-type" evidence="6">
    <location>
        <begin position="162"/>
        <end position="245"/>
    </location>
</feature>
<dbReference type="SMART" id="SM00271">
    <property type="entry name" value="DnaJ"/>
    <property type="match status" value="1"/>
</dbReference>